<evidence type="ECO:0000313" key="7">
    <source>
        <dbReference type="EMBL" id="RQG87889.1"/>
    </source>
</evidence>
<dbReference type="FunFam" id="3.20.20.70:FF:000029">
    <property type="entry name" value="L-lactate dehydrogenase"/>
    <property type="match status" value="1"/>
</dbReference>
<dbReference type="EMBL" id="REFY01000005">
    <property type="protein sequence ID" value="RQG87889.1"/>
    <property type="molecule type" value="Genomic_DNA"/>
</dbReference>
<evidence type="ECO:0000256" key="4">
    <source>
        <dbReference type="ARBA" id="ARBA00023002"/>
    </source>
</evidence>
<gene>
    <name evidence="7" type="ORF">EA462_13580</name>
</gene>
<dbReference type="GO" id="GO:0010181">
    <property type="term" value="F:FMN binding"/>
    <property type="evidence" value="ECO:0007669"/>
    <property type="project" value="InterPro"/>
</dbReference>
<dbReference type="PANTHER" id="PTHR10578">
    <property type="entry name" value="S -2-HYDROXY-ACID OXIDASE-RELATED"/>
    <property type="match status" value="1"/>
</dbReference>
<accession>A0A3N6M5A0</accession>
<dbReference type="Pfam" id="PF01070">
    <property type="entry name" value="FMN_dh"/>
    <property type="match status" value="1"/>
</dbReference>
<dbReference type="InterPro" id="IPR012133">
    <property type="entry name" value="Alpha-hydoxy_acid_DH_FMN"/>
</dbReference>
<dbReference type="InterPro" id="IPR008259">
    <property type="entry name" value="FMN_hydac_DH_AS"/>
</dbReference>
<protein>
    <submittedName>
        <fullName evidence="7">Alpha-hydroxy-acid oxidizing protein</fullName>
    </submittedName>
</protein>
<comment type="caution">
    <text evidence="7">The sequence shown here is derived from an EMBL/GenBank/DDBJ whole genome shotgun (WGS) entry which is preliminary data.</text>
</comment>
<dbReference type="InterPro" id="IPR013785">
    <property type="entry name" value="Aldolase_TIM"/>
</dbReference>
<dbReference type="OrthoDB" id="56968at2157"/>
<dbReference type="Proteomes" id="UP000273828">
    <property type="component" value="Unassembled WGS sequence"/>
</dbReference>
<comment type="similarity">
    <text evidence="5">Belongs to the FMN-dependent alpha-hydroxy acid dehydrogenase family.</text>
</comment>
<dbReference type="InterPro" id="IPR037396">
    <property type="entry name" value="FMN_HAD"/>
</dbReference>
<keyword evidence="8" id="KW-1185">Reference proteome</keyword>
<keyword evidence="3" id="KW-0288">FMN</keyword>
<dbReference type="AlphaFoldDB" id="A0A3N6M5A0"/>
<sequence>MTNASESPLERRLREIETERTAVPFDYDELERVALERLPSASASYVAATAGTGETGRANRREFDRWRIVPRVLRDVSDRSLGVDLFEKTLRSPLLLAPIGGQTKYHEDGELASVRAATELGVPFALSTASSYSIEDVAETDDSNLLFQLYCTSDFDTTVNLLERAERAGYDGILLTVDFQVPRWSPETLSRTNDQLYASSLANLSADSPANSVSDTTADPLARDESLSWEDLSALTEATTLPIYLKGITHPEDARLAVEHGMDGVVVSNHGGRQVDGSIAAITALPHVADAVGADVPVLFDSGVRGGADAFKAIALGADAVFLGRPYLYGLTIAGQRGVYEVVHNVLAELDSVVGLSGYDSIANVDRSAIVDGSSIGSMGFD</sequence>
<evidence type="ECO:0000256" key="2">
    <source>
        <dbReference type="ARBA" id="ARBA00022630"/>
    </source>
</evidence>
<comment type="cofactor">
    <cofactor evidence="1">
        <name>FMN</name>
        <dbReference type="ChEBI" id="CHEBI:58210"/>
    </cofactor>
</comment>
<dbReference type="SUPFAM" id="SSF51395">
    <property type="entry name" value="FMN-linked oxidoreductases"/>
    <property type="match status" value="1"/>
</dbReference>
<reference evidence="7 8" key="1">
    <citation type="submission" date="2018-10" db="EMBL/GenBank/DDBJ databases">
        <title>Natrarchaeobius chitinivorans gen. nov., sp. nov., and Natrarchaeobius haloalkaliphilus sp. nov., alkaliphilic, chitin-utilizing haloarchaea from hypersaline alkaline lakes.</title>
        <authorList>
            <person name="Sorokin D.Y."/>
            <person name="Elcheninov A.G."/>
            <person name="Kostrikina N.A."/>
            <person name="Bale N.J."/>
            <person name="Sinninghe Damste J.S."/>
            <person name="Khijniak T.V."/>
            <person name="Kublanov I.V."/>
            <person name="Toshchakov S.V."/>
        </authorList>
    </citation>
    <scope>NUCLEOTIDE SEQUENCE [LARGE SCALE GENOMIC DNA]</scope>
    <source>
        <strain evidence="7 8">AArcht-Sl</strain>
    </source>
</reference>
<dbReference type="PROSITE" id="PS00557">
    <property type="entry name" value="FMN_HYDROXY_ACID_DH_1"/>
    <property type="match status" value="1"/>
</dbReference>
<evidence type="ECO:0000313" key="8">
    <source>
        <dbReference type="Proteomes" id="UP000273828"/>
    </source>
</evidence>
<feature type="domain" description="FMN hydroxy acid dehydrogenase" evidence="6">
    <location>
        <begin position="19"/>
        <end position="375"/>
    </location>
</feature>
<keyword evidence="4" id="KW-0560">Oxidoreductase</keyword>
<evidence type="ECO:0000256" key="1">
    <source>
        <dbReference type="ARBA" id="ARBA00001917"/>
    </source>
</evidence>
<organism evidence="7 8">
    <name type="scientific">Natrarchaeobius halalkaliphilus</name>
    <dbReference type="NCBI Taxonomy" id="1679091"/>
    <lineage>
        <taxon>Archaea</taxon>
        <taxon>Methanobacteriati</taxon>
        <taxon>Methanobacteriota</taxon>
        <taxon>Stenosarchaea group</taxon>
        <taxon>Halobacteria</taxon>
        <taxon>Halobacteriales</taxon>
        <taxon>Natrialbaceae</taxon>
        <taxon>Natrarchaeobius</taxon>
    </lineage>
</organism>
<evidence type="ECO:0000256" key="3">
    <source>
        <dbReference type="ARBA" id="ARBA00022643"/>
    </source>
</evidence>
<dbReference type="PIRSF" id="PIRSF000138">
    <property type="entry name" value="Al-hdrx_acd_dh"/>
    <property type="match status" value="1"/>
</dbReference>
<name>A0A3N6M5A0_9EURY</name>
<proteinExistence type="inferred from homology"/>
<dbReference type="GO" id="GO:0016614">
    <property type="term" value="F:oxidoreductase activity, acting on CH-OH group of donors"/>
    <property type="evidence" value="ECO:0007669"/>
    <property type="project" value="UniProtKB-ARBA"/>
</dbReference>
<keyword evidence="2" id="KW-0285">Flavoprotein</keyword>
<dbReference type="PROSITE" id="PS51349">
    <property type="entry name" value="FMN_HYDROXY_ACID_DH_2"/>
    <property type="match status" value="1"/>
</dbReference>
<evidence type="ECO:0000256" key="5">
    <source>
        <dbReference type="ARBA" id="ARBA00024042"/>
    </source>
</evidence>
<dbReference type="PANTHER" id="PTHR10578:SF143">
    <property type="entry name" value="FMN-DEPENDENT ALPHA-HYDROXY ACID DEHYDROGENASE PB1A11.03"/>
    <property type="match status" value="1"/>
</dbReference>
<dbReference type="RefSeq" id="WP_124179088.1">
    <property type="nucleotide sequence ID" value="NZ_REFY01000005.1"/>
</dbReference>
<evidence type="ECO:0000259" key="6">
    <source>
        <dbReference type="PROSITE" id="PS51349"/>
    </source>
</evidence>
<dbReference type="Gene3D" id="3.20.20.70">
    <property type="entry name" value="Aldolase class I"/>
    <property type="match status" value="1"/>
</dbReference>
<dbReference type="InterPro" id="IPR000262">
    <property type="entry name" value="FMN-dep_DH"/>
</dbReference>